<sequence length="174" mass="19677">MAATESSRSRAALPAHSIDALRSTAQLFITPLVGMAFKRFVQVGRLCLISYGEHADKLCVVVDILDQGHVVVDAPAESSVPRHVINVKRLKLTDIVVKMPRACKTKTVRKALEAQQAVQRFQESSWGKKLSRQRVRAQLTDFDRFRVMIARKRRSQLIGRELRRLRSEARVSTS</sequence>
<dbReference type="InterPro" id="IPR039660">
    <property type="entry name" value="Ribosomal_eL14"/>
</dbReference>
<dbReference type="InterPro" id="IPR014722">
    <property type="entry name" value="Rib_uL2_dom2"/>
</dbReference>
<dbReference type="InterPro" id="IPR002784">
    <property type="entry name" value="Ribosomal_eL14_dom"/>
</dbReference>
<protein>
    <submittedName>
        <fullName evidence="5">60S ribosomal protein L14</fullName>
    </submittedName>
</protein>
<dbReference type="GO" id="GO:0003735">
    <property type="term" value="F:structural constituent of ribosome"/>
    <property type="evidence" value="ECO:0007669"/>
    <property type="project" value="InterPro"/>
</dbReference>
<dbReference type="Pfam" id="PF01929">
    <property type="entry name" value="Ribosomal_L14e"/>
    <property type="match status" value="1"/>
</dbReference>
<dbReference type="PANTHER" id="PTHR11127">
    <property type="entry name" value="60S RIBOSOMAL PROTEIN L14"/>
    <property type="match status" value="1"/>
</dbReference>
<evidence type="ECO:0000256" key="3">
    <source>
        <dbReference type="ARBA" id="ARBA00023274"/>
    </source>
</evidence>
<keyword evidence="2 5" id="KW-0689">Ribosomal protein</keyword>
<dbReference type="CDD" id="cd23702">
    <property type="entry name" value="eL14"/>
    <property type="match status" value="1"/>
</dbReference>
<proteinExistence type="inferred from homology"/>
<dbReference type="AlphaFoldDB" id="A0A7J7IEC5"/>
<gene>
    <name evidence="5" type="primary">RPL14</name>
    <name evidence="5" type="ORF">F1559_001029</name>
</gene>
<evidence type="ECO:0000256" key="2">
    <source>
        <dbReference type="ARBA" id="ARBA00022980"/>
    </source>
</evidence>
<accession>A0A7J7IEC5</accession>
<comment type="similarity">
    <text evidence="1">Belongs to the eukaryotic ribosomal protein eL14 family.</text>
</comment>
<name>A0A7J7IEC5_9RHOD</name>
<dbReference type="OrthoDB" id="1875589at2759"/>
<dbReference type="GO" id="GO:0006412">
    <property type="term" value="P:translation"/>
    <property type="evidence" value="ECO:0007669"/>
    <property type="project" value="InterPro"/>
</dbReference>
<organism evidence="5 6">
    <name type="scientific">Cyanidiococcus yangmingshanensis</name>
    <dbReference type="NCBI Taxonomy" id="2690220"/>
    <lineage>
        <taxon>Eukaryota</taxon>
        <taxon>Rhodophyta</taxon>
        <taxon>Bangiophyceae</taxon>
        <taxon>Cyanidiales</taxon>
        <taxon>Cyanidiaceae</taxon>
        <taxon>Cyanidiococcus</taxon>
    </lineage>
</organism>
<dbReference type="InterPro" id="IPR008991">
    <property type="entry name" value="Translation_prot_SH3-like_sf"/>
</dbReference>
<evidence type="ECO:0000313" key="5">
    <source>
        <dbReference type="EMBL" id="KAF6001435.1"/>
    </source>
</evidence>
<dbReference type="EMBL" id="VWRR01000014">
    <property type="protein sequence ID" value="KAF6001435.1"/>
    <property type="molecule type" value="Genomic_DNA"/>
</dbReference>
<dbReference type="GO" id="GO:0042273">
    <property type="term" value="P:ribosomal large subunit biogenesis"/>
    <property type="evidence" value="ECO:0007669"/>
    <property type="project" value="TreeGrafter"/>
</dbReference>
<dbReference type="GO" id="GO:0003723">
    <property type="term" value="F:RNA binding"/>
    <property type="evidence" value="ECO:0007669"/>
    <property type="project" value="InterPro"/>
</dbReference>
<evidence type="ECO:0000313" key="6">
    <source>
        <dbReference type="Proteomes" id="UP000530660"/>
    </source>
</evidence>
<evidence type="ECO:0000256" key="1">
    <source>
        <dbReference type="ARBA" id="ARBA00006592"/>
    </source>
</evidence>
<dbReference type="SUPFAM" id="SSF50104">
    <property type="entry name" value="Translation proteins SH3-like domain"/>
    <property type="match status" value="1"/>
</dbReference>
<dbReference type="GO" id="GO:0022625">
    <property type="term" value="C:cytosolic large ribosomal subunit"/>
    <property type="evidence" value="ECO:0007669"/>
    <property type="project" value="TreeGrafter"/>
</dbReference>
<reference evidence="5 6" key="1">
    <citation type="journal article" date="2020" name="J. Phycol.">
        <title>Comparative genome analysis reveals Cyanidiococcus gen. nov., a new extremophilic red algal genus sister to Cyanidioschyzon (Cyanidioschyzonaceae, Rhodophyta).</title>
        <authorList>
            <person name="Liu S.-L."/>
            <person name="Chiang Y.-R."/>
            <person name="Yoon H.S."/>
            <person name="Fu H.-Y."/>
        </authorList>
    </citation>
    <scope>NUCLEOTIDE SEQUENCE [LARGE SCALE GENOMIC DNA]</scope>
    <source>
        <strain evidence="5 6">THAL066</strain>
    </source>
</reference>
<feature type="domain" description="Large ribosomal subunit protein eL14" evidence="4">
    <location>
        <begin position="81"/>
        <end position="154"/>
    </location>
</feature>
<comment type="caution">
    <text evidence="5">The sequence shown here is derived from an EMBL/GenBank/DDBJ whole genome shotgun (WGS) entry which is preliminary data.</text>
</comment>
<dbReference type="Gene3D" id="6.10.250.2270">
    <property type="match status" value="1"/>
</dbReference>
<dbReference type="PANTHER" id="PTHR11127:SF2">
    <property type="entry name" value="LARGE RIBOSOMAL SUBUNIT PROTEIN EL14"/>
    <property type="match status" value="1"/>
</dbReference>
<dbReference type="Gene3D" id="2.30.30.30">
    <property type="match status" value="1"/>
</dbReference>
<dbReference type="Proteomes" id="UP000530660">
    <property type="component" value="Unassembled WGS sequence"/>
</dbReference>
<keyword evidence="3" id="KW-0687">Ribonucleoprotein</keyword>
<evidence type="ECO:0000259" key="4">
    <source>
        <dbReference type="Pfam" id="PF01929"/>
    </source>
</evidence>
<keyword evidence="6" id="KW-1185">Reference proteome</keyword>